<comment type="caution">
    <text evidence="2">The sequence shown here is derived from an EMBL/GenBank/DDBJ whole genome shotgun (WGS) entry which is preliminary data.</text>
</comment>
<proteinExistence type="predicted"/>
<reference evidence="2" key="1">
    <citation type="submission" date="2016-10" db="EMBL/GenBank/DDBJ databases">
        <title>Sequence of Gallionella enrichment culture.</title>
        <authorList>
            <person name="Poehlein A."/>
            <person name="Muehling M."/>
            <person name="Daniel R."/>
        </authorList>
    </citation>
    <scope>NUCLEOTIDE SEQUENCE</scope>
</reference>
<organism evidence="2">
    <name type="scientific">mine drainage metagenome</name>
    <dbReference type="NCBI Taxonomy" id="410659"/>
    <lineage>
        <taxon>unclassified sequences</taxon>
        <taxon>metagenomes</taxon>
        <taxon>ecological metagenomes</taxon>
    </lineage>
</organism>
<name>A0A1J5PVY0_9ZZZZ</name>
<evidence type="ECO:0000313" key="2">
    <source>
        <dbReference type="EMBL" id="OIQ69459.1"/>
    </source>
</evidence>
<dbReference type="AntiFam" id="ANF00149">
    <property type="entry name" value="Shadow ORF (opposite cshA)"/>
</dbReference>
<feature type="region of interest" description="Disordered" evidence="1">
    <location>
        <begin position="361"/>
        <end position="384"/>
    </location>
</feature>
<dbReference type="AlphaFoldDB" id="A0A1J5PVY0"/>
<dbReference type="EMBL" id="MLJW01004717">
    <property type="protein sequence ID" value="OIQ69459.1"/>
    <property type="molecule type" value="Genomic_DNA"/>
</dbReference>
<accession>A0A1J5PVY0</accession>
<protein>
    <submittedName>
        <fullName evidence="2">Uncharacterized protein</fullName>
    </submittedName>
</protein>
<gene>
    <name evidence="2" type="ORF">GALL_489410</name>
</gene>
<evidence type="ECO:0000256" key="1">
    <source>
        <dbReference type="SAM" id="MobiDB-lite"/>
    </source>
</evidence>
<sequence length="416" mass="44212">MLLLVALDQALELLQPFLLARVADALHEAVDAAVVHRLGAGQLHRGDGLAGGALDGAQQMALARGDEQDGVAAASGPAGAADAVDIAFGVGRNVVVHHVADAFHVQAACGHVGGHQDVELPVLEALHHPLAQRLRHIAVERGDGEAAGGQLFRQLFRGLLGAGENDHALEGLDFQDAGERIEFVQAAHRPIALAHIGRRGGACLDGDFFRAAQIGLRNAPDDRRHGGREQRDLAFGRGLFQDGFDIVDKSHAQHFVGFVQHQVRQLVELERAALQMVDDAARCAHHHVHAAPECVELRHIALAAVDRQHMQSGQMGGVTGEGLGDLNGEFARGREHQRLYFGAVQVDARQDGEGESRRLAGAGLRLPQHVASGEQGRNGGGLDGRRRLVAHVAQRLKQRGGQAEIGEGGCVGRGHE</sequence>